<evidence type="ECO:0000313" key="1">
    <source>
        <dbReference type="EMBL" id="MEA5521619.1"/>
    </source>
</evidence>
<sequence length="40" mass="4714">MKKKTVNATDTYGTTDPKELYNFGLYPPEYYPEKNKDKKP</sequence>
<protein>
    <submittedName>
        <fullName evidence="1">Uncharacterized protein</fullName>
    </submittedName>
</protein>
<evidence type="ECO:0000313" key="2">
    <source>
        <dbReference type="Proteomes" id="UP001301728"/>
    </source>
</evidence>
<dbReference type="RefSeq" id="WP_323219969.1">
    <property type="nucleotide sequence ID" value="NZ_JAYGHT010000135.1"/>
</dbReference>
<dbReference type="EMBL" id="JAYGHT010000135">
    <property type="protein sequence ID" value="MEA5521619.1"/>
    <property type="molecule type" value="Genomic_DNA"/>
</dbReference>
<dbReference type="Proteomes" id="UP001301728">
    <property type="component" value="Unassembled WGS sequence"/>
</dbReference>
<accession>A0ABU5U348</accession>
<proteinExistence type="predicted"/>
<gene>
    <name evidence="1" type="ORF">VB854_22020</name>
</gene>
<organism evidence="1 2">
    <name type="scientific">Limnoraphis robusta CCNP1315</name>
    <dbReference type="NCBI Taxonomy" id="3110306"/>
    <lineage>
        <taxon>Bacteria</taxon>
        <taxon>Bacillati</taxon>
        <taxon>Cyanobacteriota</taxon>
        <taxon>Cyanophyceae</taxon>
        <taxon>Oscillatoriophycideae</taxon>
        <taxon>Oscillatoriales</taxon>
        <taxon>Sirenicapillariaceae</taxon>
        <taxon>Limnoraphis</taxon>
    </lineage>
</organism>
<keyword evidence="2" id="KW-1185">Reference proteome</keyword>
<name>A0ABU5U348_9CYAN</name>
<comment type="caution">
    <text evidence="1">The sequence shown here is derived from an EMBL/GenBank/DDBJ whole genome shotgun (WGS) entry which is preliminary data.</text>
</comment>
<reference evidence="1 2" key="1">
    <citation type="submission" date="2023-12" db="EMBL/GenBank/DDBJ databases">
        <title>Baltic Sea Cyanobacteria.</title>
        <authorList>
            <person name="Delbaje E."/>
            <person name="Fewer D.P."/>
            <person name="Shishido T.K."/>
        </authorList>
    </citation>
    <scope>NUCLEOTIDE SEQUENCE [LARGE SCALE GENOMIC DNA]</scope>
    <source>
        <strain evidence="1 2">CCNP 1315</strain>
    </source>
</reference>